<gene>
    <name evidence="1" type="ORF">B296_00027058</name>
</gene>
<proteinExistence type="predicted"/>
<name>A0A426ZJ54_ENSVE</name>
<evidence type="ECO:0000313" key="1">
    <source>
        <dbReference type="EMBL" id="RRT64033.1"/>
    </source>
</evidence>
<dbReference type="AlphaFoldDB" id="A0A426ZJ54"/>
<accession>A0A426ZJ54</accession>
<dbReference type="EMBL" id="AMZH03006358">
    <property type="protein sequence ID" value="RRT64033.1"/>
    <property type="molecule type" value="Genomic_DNA"/>
</dbReference>
<protein>
    <submittedName>
        <fullName evidence="1">Uncharacterized protein</fullName>
    </submittedName>
</protein>
<reference evidence="1 2" key="1">
    <citation type="journal article" date="2014" name="Agronomy (Basel)">
        <title>A Draft Genome Sequence for Ensete ventricosum, the Drought-Tolerant Tree Against Hunger.</title>
        <authorList>
            <person name="Harrison J."/>
            <person name="Moore K.A."/>
            <person name="Paszkiewicz K."/>
            <person name="Jones T."/>
            <person name="Grant M."/>
            <person name="Ambacheew D."/>
            <person name="Muzemil S."/>
            <person name="Studholme D.J."/>
        </authorList>
    </citation>
    <scope>NUCLEOTIDE SEQUENCE [LARGE SCALE GENOMIC DNA]</scope>
</reference>
<evidence type="ECO:0000313" key="2">
    <source>
        <dbReference type="Proteomes" id="UP000287651"/>
    </source>
</evidence>
<comment type="caution">
    <text evidence="1">The sequence shown here is derived from an EMBL/GenBank/DDBJ whole genome shotgun (WGS) entry which is preliminary data.</text>
</comment>
<sequence>MISCCLNWVDACWSCNEYRLADFEVFEIQQYVLPTSFLIEHSYINLKSLTFGYLDKKLIDTGLMKFLGLCPFALYWYLEFNSAFSTSSAFFTTKVYHHESKGSMTSWKSRLCGTMTLPAHGPYYLLPCICVPFFALGRFASAALWHSSESSFLTDVLLLGK</sequence>
<organism evidence="1 2">
    <name type="scientific">Ensete ventricosum</name>
    <name type="common">Abyssinian banana</name>
    <name type="synonym">Musa ensete</name>
    <dbReference type="NCBI Taxonomy" id="4639"/>
    <lineage>
        <taxon>Eukaryota</taxon>
        <taxon>Viridiplantae</taxon>
        <taxon>Streptophyta</taxon>
        <taxon>Embryophyta</taxon>
        <taxon>Tracheophyta</taxon>
        <taxon>Spermatophyta</taxon>
        <taxon>Magnoliopsida</taxon>
        <taxon>Liliopsida</taxon>
        <taxon>Zingiberales</taxon>
        <taxon>Musaceae</taxon>
        <taxon>Ensete</taxon>
    </lineage>
</organism>
<dbReference type="Proteomes" id="UP000287651">
    <property type="component" value="Unassembled WGS sequence"/>
</dbReference>